<reference evidence="13 14" key="1">
    <citation type="journal article" date="2018" name="PLoS Genet.">
        <title>Population sequencing reveals clonal diversity and ancestral inbreeding in the grapevine cultivar Chardonnay.</title>
        <authorList>
            <person name="Roach M.J."/>
            <person name="Johnson D.L."/>
            <person name="Bohlmann J."/>
            <person name="van Vuuren H.J."/>
            <person name="Jones S.J."/>
            <person name="Pretorius I.S."/>
            <person name="Schmidt S.A."/>
            <person name="Borneman A.R."/>
        </authorList>
    </citation>
    <scope>NUCLEOTIDE SEQUENCE [LARGE SCALE GENOMIC DNA]</scope>
    <source>
        <strain evidence="14">cv. Chardonnay</strain>
        <tissue evidence="13">Leaf</tissue>
    </source>
</reference>
<comment type="pathway">
    <text evidence="3">Protein modification; protein ubiquitination.</text>
</comment>
<comment type="caution">
    <text evidence="13">The sequence shown here is derived from an EMBL/GenBank/DDBJ whole genome shotgun (WGS) entry which is preliminary data.</text>
</comment>
<dbReference type="GO" id="GO:0061630">
    <property type="term" value="F:ubiquitin protein ligase activity"/>
    <property type="evidence" value="ECO:0007669"/>
    <property type="project" value="UniProtKB-EC"/>
</dbReference>
<dbReference type="Proteomes" id="UP000288805">
    <property type="component" value="Unassembled WGS sequence"/>
</dbReference>
<dbReference type="AlphaFoldDB" id="A0A438IGF1"/>
<evidence type="ECO:0000256" key="9">
    <source>
        <dbReference type="ARBA" id="ARBA00023136"/>
    </source>
</evidence>
<comment type="catalytic activity">
    <reaction evidence="1">
        <text>S-ubiquitinyl-[E2 ubiquitin-conjugating enzyme]-L-cysteine + [acceptor protein]-L-lysine = [E2 ubiquitin-conjugating enzyme]-L-cysteine + N(6)-ubiquitinyl-[acceptor protein]-L-lysine.</text>
        <dbReference type="EC" id="2.3.2.27"/>
    </reaction>
</comment>
<dbReference type="EMBL" id="QGNW01000111">
    <property type="protein sequence ID" value="RVW95825.1"/>
    <property type="molecule type" value="Genomic_DNA"/>
</dbReference>
<evidence type="ECO:0000313" key="14">
    <source>
        <dbReference type="Proteomes" id="UP000288805"/>
    </source>
</evidence>
<feature type="transmembrane region" description="Helical" evidence="10">
    <location>
        <begin position="738"/>
        <end position="758"/>
    </location>
</feature>
<feature type="domain" description="DUF2921" evidence="12">
    <location>
        <begin position="60"/>
        <end position="246"/>
    </location>
</feature>
<evidence type="ECO:0000256" key="3">
    <source>
        <dbReference type="ARBA" id="ARBA00004906"/>
    </source>
</evidence>
<dbReference type="InterPro" id="IPR021319">
    <property type="entry name" value="DUF2921"/>
</dbReference>
<feature type="transmembrane region" description="Helical" evidence="10">
    <location>
        <begin position="696"/>
        <end position="718"/>
    </location>
</feature>
<evidence type="ECO:0000313" key="13">
    <source>
        <dbReference type="EMBL" id="RVW95825.1"/>
    </source>
</evidence>
<evidence type="ECO:0000259" key="11">
    <source>
        <dbReference type="Pfam" id="PF11145"/>
    </source>
</evidence>
<evidence type="ECO:0000256" key="6">
    <source>
        <dbReference type="ARBA" id="ARBA00022692"/>
    </source>
</evidence>
<dbReference type="PANTHER" id="PTHR33389">
    <property type="entry name" value="FAMILY PROTEIN, PUTATIVE (DUF2921)-RELATED"/>
    <property type="match status" value="1"/>
</dbReference>
<feature type="transmembrane region" description="Helical" evidence="10">
    <location>
        <begin position="881"/>
        <end position="900"/>
    </location>
</feature>
<organism evidence="13 14">
    <name type="scientific">Vitis vinifera</name>
    <name type="common">Grape</name>
    <dbReference type="NCBI Taxonomy" id="29760"/>
    <lineage>
        <taxon>Eukaryota</taxon>
        <taxon>Viridiplantae</taxon>
        <taxon>Streptophyta</taxon>
        <taxon>Embryophyta</taxon>
        <taxon>Tracheophyta</taxon>
        <taxon>Spermatophyta</taxon>
        <taxon>Magnoliopsida</taxon>
        <taxon>eudicotyledons</taxon>
        <taxon>Gunneridae</taxon>
        <taxon>Pentapetalae</taxon>
        <taxon>rosids</taxon>
        <taxon>Vitales</taxon>
        <taxon>Vitaceae</taxon>
        <taxon>Viteae</taxon>
        <taxon>Vitis</taxon>
    </lineage>
</organism>
<gene>
    <name evidence="13" type="ORF">CK203_025823</name>
</gene>
<feature type="domain" description="DUF2921" evidence="12">
    <location>
        <begin position="293"/>
        <end position="438"/>
    </location>
</feature>
<evidence type="ECO:0000256" key="7">
    <source>
        <dbReference type="ARBA" id="ARBA00022786"/>
    </source>
</evidence>
<dbReference type="InterPro" id="IPR057425">
    <property type="entry name" value="DUF2921_N"/>
</dbReference>
<accession>A0A438IGF1</accession>
<keyword evidence="6 10" id="KW-0812">Transmembrane</keyword>
<dbReference type="Pfam" id="PF25333">
    <property type="entry name" value="DUF2921_N"/>
    <property type="match status" value="3"/>
</dbReference>
<keyword evidence="7" id="KW-0833">Ubl conjugation pathway</keyword>
<evidence type="ECO:0000256" key="8">
    <source>
        <dbReference type="ARBA" id="ARBA00022989"/>
    </source>
</evidence>
<feature type="domain" description="SWEET-like" evidence="11">
    <location>
        <begin position="658"/>
        <end position="767"/>
    </location>
</feature>
<sequence length="1023" mass="113808">MESTSSSSFPMPKSRVCVRARINSSGNQHTFCAFSFFIFSVITNISTATSTPSSWPQISYAQHCNAIVPESASTEQQFESAAYGAGFLHIGNGYFTGGESILGQPPQFEGDSPSFVMFRHGALYRTQTEGVIKVRGNLFFRGSRIVSPLGNITHRRLLRFRINQPRIPIRRSSATFELNGFWSSDAGKLCMVGSGSSHSKEGNSRLFSVVFKLDFVQNSSIVYSLVRGTLESVDTEDSFNYFKPVSILGISQMRYEYTLIEKEIGSGFLSEYSSDEDASLSLDVGERLGLCSFVRSAGGFELEYESDCDTVNCSPLGGGTPGFSPKFMSFDQVECQDDGKVHMLLRFSNSSSHLFRTFIPDKTLVAEGAWNKKKNQLYVVACRILNVANSLADVFVGDCSIKLNLRFPATMSIKNRSTIVGQIWSNRTVNDSGYFGRIAFQDTGNVQIDLPGLKYEYTEADSISKACAKKKGVKHKGQVYPDGHSLDMRFDMSVRNSKGQVGWGHAFPLFVGDKFVGDQLYGKFRPHSPRLGGSEALVSTSHNSVVNISYKLSFTPSTSLMLVGKISSSRSVEISAEGIYDKETGVLCMVGCQHLQSNKPSTKNDSLDCKILVNVQFAPLNAGGHSVKGTIESTRGKSDQLYFQRLELSSSSIYLSQAAESIWRMDLEITLVLISNTFACVFVGLQLFYVKRHPDVLPLISIVMLIVLTLGHMIPLLLNFEALFVANRNRQNVFLGSGGWLEVNEVIVRVVTMIAFLLQFRLLQLTWWCIDCLVCASVEEFLPDPLPRTRLAPVNYNQQHALWGDLKSYAGLILDGFLLPQIMFNLFFNPKEKALASPFYVGTTVVRLLPHAYDLYRAHSSTWKFDLSYIYANPRMDLYSTAWDVIIPCGGMLFAALIYLQQRFGGHCILPKRFRESSVYEKVPVVINEQLHQIDEHLSAAGDHFNPSYEKIEHQTWWSCGEEQVYSSSGCSLLKSSQISIADDAHGLSMVLTTMNRSHLSVFAPNTSVIADTLIPTRNEKAH</sequence>
<feature type="transmembrane region" description="Helical" evidence="10">
    <location>
        <begin position="669"/>
        <end position="689"/>
    </location>
</feature>
<dbReference type="GO" id="GO:0012505">
    <property type="term" value="C:endomembrane system"/>
    <property type="evidence" value="ECO:0007669"/>
    <property type="project" value="UniProtKB-SubCell"/>
</dbReference>
<evidence type="ECO:0000256" key="10">
    <source>
        <dbReference type="SAM" id="Phobius"/>
    </source>
</evidence>
<evidence type="ECO:0000256" key="2">
    <source>
        <dbReference type="ARBA" id="ARBA00004127"/>
    </source>
</evidence>
<comment type="subcellular location">
    <subcellularLocation>
        <location evidence="2">Endomembrane system</location>
        <topology evidence="2">Multi-pass membrane protein</topology>
    </subcellularLocation>
</comment>
<evidence type="ECO:0000256" key="5">
    <source>
        <dbReference type="ARBA" id="ARBA00022679"/>
    </source>
</evidence>
<protein>
    <recommendedName>
        <fullName evidence="4">RING-type E3 ubiquitin transferase</fullName>
        <ecNumber evidence="4">2.3.2.27</ecNumber>
    </recommendedName>
</protein>
<keyword evidence="8 10" id="KW-1133">Transmembrane helix</keyword>
<name>A0A438IGF1_VITVI</name>
<keyword evidence="9 10" id="KW-0472">Membrane</keyword>
<dbReference type="Pfam" id="PF11145">
    <property type="entry name" value="DUF2921"/>
    <property type="match status" value="2"/>
</dbReference>
<keyword evidence="5" id="KW-0808">Transferase</keyword>
<evidence type="ECO:0000259" key="12">
    <source>
        <dbReference type="Pfam" id="PF25333"/>
    </source>
</evidence>
<dbReference type="PANTHER" id="PTHR33389:SF22">
    <property type="entry name" value="FAMILY PROTEIN, PUTATIVE (DUF2921)-RELATED"/>
    <property type="match status" value="1"/>
</dbReference>
<evidence type="ECO:0000256" key="4">
    <source>
        <dbReference type="ARBA" id="ARBA00012483"/>
    </source>
</evidence>
<feature type="domain" description="SWEET-like" evidence="11">
    <location>
        <begin position="803"/>
        <end position="914"/>
    </location>
</feature>
<feature type="domain" description="DUF2921" evidence="12">
    <location>
        <begin position="464"/>
        <end position="646"/>
    </location>
</feature>
<proteinExistence type="predicted"/>
<evidence type="ECO:0000256" key="1">
    <source>
        <dbReference type="ARBA" id="ARBA00000900"/>
    </source>
</evidence>
<dbReference type="EC" id="2.3.2.27" evidence="4"/>